<dbReference type="PANTHER" id="PTHR23129">
    <property type="entry name" value="ACYL-COENZYME A DIPHOSPHATASE FITM2"/>
    <property type="match status" value="1"/>
</dbReference>
<dbReference type="GO" id="GO:0010945">
    <property type="term" value="F:coenzyme A diphosphatase activity"/>
    <property type="evidence" value="ECO:0007669"/>
    <property type="project" value="InterPro"/>
</dbReference>
<dbReference type="InParanoid" id="A0A1D8PM16"/>
<dbReference type="VEuPathDB" id="FungiDB:C4_04180C_A"/>
<dbReference type="GO" id="GO:0019915">
    <property type="term" value="P:lipid storage"/>
    <property type="evidence" value="ECO:0000318"/>
    <property type="project" value="GO_Central"/>
</dbReference>
<keyword evidence="8" id="KW-0594">Phospholipid biosynthesis</keyword>
<dbReference type="OrthoDB" id="5579088at2759"/>
<dbReference type="HAMAP" id="MF_03231">
    <property type="entry name" value="SCS3"/>
    <property type="match status" value="1"/>
</dbReference>
<evidence type="ECO:0000256" key="9">
    <source>
        <dbReference type="SAM" id="Phobius"/>
    </source>
</evidence>
<evidence type="ECO:0000256" key="7">
    <source>
        <dbReference type="ARBA" id="ARBA00023136"/>
    </source>
</evidence>
<comment type="catalytic activity">
    <reaction evidence="8">
        <text>(9Z)-octadecenoyl-CoA + H2O = S-(9Z-octadecenoyl)-4'-phosphopantetheine + adenosine 3',5'-bisphosphate + 2 H(+)</text>
        <dbReference type="Rhea" id="RHEA:65564"/>
        <dbReference type="ChEBI" id="CHEBI:15377"/>
        <dbReference type="ChEBI" id="CHEBI:15378"/>
        <dbReference type="ChEBI" id="CHEBI:57387"/>
        <dbReference type="ChEBI" id="CHEBI:58343"/>
        <dbReference type="ChEBI" id="CHEBI:156553"/>
    </reaction>
</comment>
<keyword evidence="8" id="KW-0444">Lipid biosynthesis</keyword>
<dbReference type="STRING" id="237561.A0A1D8PM16"/>
<keyword evidence="4 8" id="KW-0256">Endoplasmic reticulum</keyword>
<comment type="catalytic activity">
    <reaction evidence="8">
        <text>(5Z,8Z,11Z,14Z)-eicosatetraenoyl-CoA + H2O = S-(5Z,8Z,11Z,14Z-eicosatetraenoyl)-4'-phosphopantetheine + adenosine 3',5'-bisphosphate + 2 H(+)</text>
        <dbReference type="Rhea" id="RHEA:65568"/>
        <dbReference type="ChEBI" id="CHEBI:15377"/>
        <dbReference type="ChEBI" id="CHEBI:15378"/>
        <dbReference type="ChEBI" id="CHEBI:57368"/>
        <dbReference type="ChEBI" id="CHEBI:58343"/>
        <dbReference type="ChEBI" id="CHEBI:156554"/>
    </reaction>
</comment>
<organism evidence="11 12">
    <name type="scientific">Candida albicans (strain SC5314 / ATCC MYA-2876)</name>
    <name type="common">Yeast</name>
    <dbReference type="NCBI Taxonomy" id="237561"/>
    <lineage>
        <taxon>Eukaryota</taxon>
        <taxon>Fungi</taxon>
        <taxon>Dikarya</taxon>
        <taxon>Ascomycota</taxon>
        <taxon>Saccharomycotina</taxon>
        <taxon>Pichiomycetes</taxon>
        <taxon>Debaryomycetaceae</taxon>
        <taxon>Candida/Lodderomyces clade</taxon>
        <taxon>Candida</taxon>
    </lineage>
</organism>
<evidence type="ECO:0000256" key="4">
    <source>
        <dbReference type="ARBA" id="ARBA00022824"/>
    </source>
</evidence>
<dbReference type="EC" id="3.6.1.-" evidence="8"/>
<comment type="subcellular location">
    <subcellularLocation>
        <location evidence="1 8">Endoplasmic reticulum membrane</location>
        <topology evidence="1 8">Multi-pass membrane protein</topology>
    </subcellularLocation>
</comment>
<evidence type="ECO:0000256" key="2">
    <source>
        <dbReference type="ARBA" id="ARBA00022692"/>
    </source>
</evidence>
<keyword evidence="12" id="KW-1185">Reference proteome</keyword>
<dbReference type="EMBL" id="CP017626">
    <property type="protein sequence ID" value="AOW29167.1"/>
    <property type="molecule type" value="Genomic_DNA"/>
</dbReference>
<feature type="transmembrane region" description="Helical" evidence="9">
    <location>
        <begin position="272"/>
        <end position="292"/>
    </location>
</feature>
<dbReference type="CGD" id="CAL0000179539">
    <property type="gene designation" value="orf19.12749"/>
</dbReference>
<dbReference type="InterPro" id="IPR019388">
    <property type="entry name" value="FIT"/>
</dbReference>
<comment type="function">
    <text evidence="8">Fatty acyl-coenzyme A (CoA) diphosphatase that hydrolyzes fatty acyl-CoA to yield acyl-4'-phosphopantetheine and adenosine 3',5'-bisphosphate. Preferentially hydrolyzes unsaturated long-chain acyl-CoA substrates in the endoplasmic reticulum (ER) lumen. This catalytic activity is required for maintaining ER structure and for lipid droplets (LDs) biogenesis, which are lipid storage organelles involved in maintaining lipid and energy homeostasis. May directly bind to diacylglycerol (DAGs) and triacylglycerol, which is also important for LD biogenesis. May support directional budding of nacent LDs from the ER into the cytosol by reducing DAG levels at sites of LD formation. May play a role in the regulation of cell morphology and cytoskeletal organization. Involved in phospholipid biosynthesis.</text>
</comment>
<feature type="transmembrane region" description="Helical" evidence="9">
    <location>
        <begin position="16"/>
        <end position="35"/>
    </location>
</feature>
<dbReference type="GeneID" id="3641183"/>
<feature type="transmembrane region" description="Helical" evidence="9">
    <location>
        <begin position="113"/>
        <end position="136"/>
    </location>
</feature>
<dbReference type="GO" id="GO:0034389">
    <property type="term" value="P:lipid droplet organization"/>
    <property type="evidence" value="ECO:0000318"/>
    <property type="project" value="GO_Central"/>
</dbReference>
<evidence type="ECO:0000256" key="8">
    <source>
        <dbReference type="HAMAP-Rule" id="MF_03231"/>
    </source>
</evidence>
<dbReference type="Pfam" id="PF10261">
    <property type="entry name" value="FIT"/>
    <property type="match status" value="1"/>
</dbReference>
<dbReference type="AlphaFoldDB" id="A0A1D8PM16"/>
<keyword evidence="2 8" id="KW-0812">Transmembrane</keyword>
<comment type="catalytic activity">
    <reaction evidence="8">
        <text>hexadecanoyl-CoA + H2O = S-hexadecanoyl-4'-phosphopantetheine + adenosine 3',5'-bisphosphate + 2 H(+)</text>
        <dbReference type="Rhea" id="RHEA:50032"/>
        <dbReference type="ChEBI" id="CHEBI:15377"/>
        <dbReference type="ChEBI" id="CHEBI:15378"/>
        <dbReference type="ChEBI" id="CHEBI:57379"/>
        <dbReference type="ChEBI" id="CHEBI:58343"/>
        <dbReference type="ChEBI" id="CHEBI:132018"/>
    </reaction>
</comment>
<sequence>MNKLFKSIYTQTKLNIYEFLFAISFLVNFILGRFIHFSAPDEEVYNYYNNKRNILNQWFVKKGWGWTTLVIILFYSNIIYKQYNSKATTNTTTTNNNNNNKQGVIVQTIRNAVINYIVVTIWWIFFTQWCFGLPIMDKIFVLTGGKCSIDTNSMAHFNPNHHHVHANFVQKLENIWESTGITSYNCRRIKGSQWIGGHDPSGHVFLMIHSSLYLFNEMINYWPGWTYIKHNLSQILTSGNDNGNDNGNGNGNGTRSLSIGDKLLLLWNTPQLIIGGLIGLWWFMLLMTNIYFHSSLEKLVGLGFGYIGVAGLYWIPRWLL</sequence>
<dbReference type="KEGG" id="cal:CAALFM_C404180CA"/>
<keyword evidence="6" id="KW-0443">Lipid metabolism</keyword>
<reference evidence="11 12" key="3">
    <citation type="journal article" date="2013" name="Genome Biol.">
        <title>Assembly of a phased diploid Candida albicans genome facilitates allele-specific measurements and provides a simple model for repeat and indel structure.</title>
        <authorList>
            <person name="Muzzey D."/>
            <person name="Schwartz K."/>
            <person name="Weissman J.S."/>
            <person name="Sherlock G."/>
        </authorList>
    </citation>
    <scope>NUCLEOTIDE SEQUENCE [LARGE SCALE GENOMIC DNA]</scope>
    <source>
        <strain evidence="12">SC5314 / ATCC MYA-2876</strain>
    </source>
</reference>
<dbReference type="FunCoup" id="A0A1D8PM16">
    <property type="interactions" value="97"/>
</dbReference>
<dbReference type="Proteomes" id="UP000000559">
    <property type="component" value="Chromosome 4"/>
</dbReference>
<feature type="transmembrane region" description="Helical" evidence="9">
    <location>
        <begin position="63"/>
        <end position="80"/>
    </location>
</feature>
<name>A0A1D8PM16_CANAL</name>
<comment type="catalytic activity">
    <reaction evidence="8">
        <text>an acyl-CoA + H2O = an acyl-4'-phosphopantetheine + adenosine 3',5'-bisphosphate + 2 H(+)</text>
        <dbReference type="Rhea" id="RHEA:50044"/>
        <dbReference type="ChEBI" id="CHEBI:15377"/>
        <dbReference type="ChEBI" id="CHEBI:15378"/>
        <dbReference type="ChEBI" id="CHEBI:58342"/>
        <dbReference type="ChEBI" id="CHEBI:58343"/>
        <dbReference type="ChEBI" id="CHEBI:132023"/>
    </reaction>
</comment>
<dbReference type="GO" id="GO:0005789">
    <property type="term" value="C:endoplasmic reticulum membrane"/>
    <property type="evidence" value="ECO:0000318"/>
    <property type="project" value="GO_Central"/>
</dbReference>
<keyword evidence="7 8" id="KW-0472">Membrane</keyword>
<protein>
    <recommendedName>
        <fullName evidence="8">Acyl-coenzyme A diphosphatase SCS3</fullName>
        <ecNumber evidence="8">3.6.1.-</ecNumber>
    </recommendedName>
    <alternativeName>
        <fullName evidence="8">FIT family protein SCS3</fullName>
    </alternativeName>
</protein>
<proteinExistence type="inferred from homology"/>
<dbReference type="RefSeq" id="XP_717095.2">
    <property type="nucleotide sequence ID" value="XM_712002.2"/>
</dbReference>
<keyword evidence="5 8" id="KW-1133">Transmembrane helix</keyword>
<evidence type="ECO:0000256" key="1">
    <source>
        <dbReference type="ARBA" id="ARBA00004477"/>
    </source>
</evidence>
<dbReference type="GO" id="GO:0140042">
    <property type="term" value="P:lipid droplet formation"/>
    <property type="evidence" value="ECO:0007669"/>
    <property type="project" value="UniProtKB-UniRule"/>
</dbReference>
<evidence type="ECO:0000313" key="11">
    <source>
        <dbReference type="EMBL" id="AOW29167.1"/>
    </source>
</evidence>
<dbReference type="GO" id="GO:0008654">
    <property type="term" value="P:phospholipid biosynthetic process"/>
    <property type="evidence" value="ECO:0000318"/>
    <property type="project" value="GO_Central"/>
</dbReference>
<feature type="active site" evidence="8">
    <location>
        <position position="203"/>
    </location>
</feature>
<feature type="active site" evidence="8">
    <location>
        <position position="293"/>
    </location>
</feature>
<evidence type="ECO:0000256" key="3">
    <source>
        <dbReference type="ARBA" id="ARBA00022801"/>
    </source>
</evidence>
<evidence type="ECO:0000313" key="10">
    <source>
        <dbReference type="CGD" id="CAL0000179539"/>
    </source>
</evidence>
<dbReference type="eggNOG" id="KOG3750">
    <property type="taxonomic scope" value="Eukaryota"/>
</dbReference>
<dbReference type="InterPro" id="IPR046400">
    <property type="entry name" value="SCS3"/>
</dbReference>
<keyword evidence="3 8" id="KW-0378">Hydrolase</keyword>
<dbReference type="PANTHER" id="PTHR23129:SF0">
    <property type="entry name" value="ACYL-COENZYME A DIPHOSPHATASE FITM2"/>
    <property type="match status" value="1"/>
</dbReference>
<evidence type="ECO:0000256" key="5">
    <source>
        <dbReference type="ARBA" id="ARBA00022989"/>
    </source>
</evidence>
<reference evidence="11 12" key="1">
    <citation type="journal article" date="2004" name="Proc. Natl. Acad. Sci. U.S.A.">
        <title>The diploid genome sequence of Candida albicans.</title>
        <authorList>
            <person name="Jones T."/>
            <person name="Federspiel N.A."/>
            <person name="Chibana H."/>
            <person name="Dungan J."/>
            <person name="Kalman S."/>
            <person name="Magee B.B."/>
            <person name="Newport G."/>
            <person name="Thorstenson Y.R."/>
            <person name="Agabian N."/>
            <person name="Magee P.T."/>
            <person name="Davis R.W."/>
            <person name="Scherer S."/>
        </authorList>
    </citation>
    <scope>NUCLEOTIDE SEQUENCE [LARGE SCALE GENOMIC DNA]</scope>
    <source>
        <strain evidence="12">SC5314 / ATCC MYA-2876</strain>
    </source>
</reference>
<feature type="transmembrane region" description="Helical" evidence="9">
    <location>
        <begin position="299"/>
        <end position="316"/>
    </location>
</feature>
<keyword evidence="8" id="KW-1208">Phospholipid metabolism</keyword>
<accession>A0A1D8PM16</accession>
<evidence type="ECO:0000256" key="6">
    <source>
        <dbReference type="ARBA" id="ARBA00023098"/>
    </source>
</evidence>
<gene>
    <name evidence="8" type="primary">SCS3</name>
    <name evidence="8" type="synonym">FIT2B</name>
    <name evidence="11" type="ordered locus">CAALFM_C404180CA</name>
    <name evidence="10" type="ordered locus">orf19.12749</name>
</gene>
<reference evidence="11 12" key="2">
    <citation type="journal article" date="2007" name="Genome Biol.">
        <title>Assembly of the Candida albicans genome into sixteen supercontigs aligned on the eight chromosomes.</title>
        <authorList>
            <person name="van het Hoog M."/>
            <person name="Rast T.J."/>
            <person name="Martchenko M."/>
            <person name="Grindle S."/>
            <person name="Dignard D."/>
            <person name="Hogues H."/>
            <person name="Cuomo C."/>
            <person name="Berriman M."/>
            <person name="Scherer S."/>
            <person name="Magee B.B."/>
            <person name="Whiteway M."/>
            <person name="Chibana H."/>
            <person name="Nantel A."/>
            <person name="Magee P.T."/>
        </authorList>
    </citation>
    <scope>GENOME REANNOTATION</scope>
    <source>
        <strain evidence="12">SC5314 / ATCC MYA-2876</strain>
    </source>
</reference>
<evidence type="ECO:0000313" key="12">
    <source>
        <dbReference type="Proteomes" id="UP000000559"/>
    </source>
</evidence>
<comment type="similarity">
    <text evidence="8">Belongs to the FIT family. Fungal FIT2B/SCS3 subfamily.</text>
</comment>